<evidence type="ECO:0000313" key="4">
    <source>
        <dbReference type="Proteomes" id="UP000192276"/>
    </source>
</evidence>
<protein>
    <submittedName>
        <fullName evidence="3">Uncharacterized protein</fullName>
    </submittedName>
</protein>
<dbReference type="RefSeq" id="WP_081167558.1">
    <property type="nucleotide sequence ID" value="NZ_LWBP01000194.1"/>
</dbReference>
<dbReference type="InterPro" id="IPR011051">
    <property type="entry name" value="RmlC_Cupin_sf"/>
</dbReference>
<proteinExistence type="predicted"/>
<evidence type="ECO:0000313" key="3">
    <source>
        <dbReference type="EMBL" id="OQP57388.1"/>
    </source>
</evidence>
<dbReference type="Proteomes" id="UP000192276">
    <property type="component" value="Unassembled WGS sequence"/>
</dbReference>
<keyword evidence="1" id="KW-0328">Glycosyltransferase</keyword>
<dbReference type="OrthoDB" id="9793848at2"/>
<name>A0A1V9FGA4_9BACT</name>
<dbReference type="SUPFAM" id="SSF51182">
    <property type="entry name" value="RmlC-like cupins"/>
    <property type="match status" value="1"/>
</dbReference>
<dbReference type="GO" id="GO:0004731">
    <property type="term" value="F:purine-nucleoside phosphorylase activity"/>
    <property type="evidence" value="ECO:0007669"/>
    <property type="project" value="TreeGrafter"/>
</dbReference>
<dbReference type="InterPro" id="IPR009664">
    <property type="entry name" value="Ppnp"/>
</dbReference>
<reference evidence="4" key="1">
    <citation type="submission" date="2016-04" db="EMBL/GenBank/DDBJ databases">
        <authorList>
            <person name="Chen L."/>
            <person name="Zhuang W."/>
            <person name="Wang G."/>
        </authorList>
    </citation>
    <scope>NUCLEOTIDE SEQUENCE [LARGE SCALE GENOMIC DNA]</scope>
    <source>
        <strain evidence="4">208</strain>
    </source>
</reference>
<evidence type="ECO:0000256" key="2">
    <source>
        <dbReference type="ARBA" id="ARBA00022679"/>
    </source>
</evidence>
<gene>
    <name evidence="3" type="ORF">A4R26_24515</name>
</gene>
<dbReference type="GO" id="GO:0005829">
    <property type="term" value="C:cytosol"/>
    <property type="evidence" value="ECO:0007669"/>
    <property type="project" value="TreeGrafter"/>
</dbReference>
<comment type="caution">
    <text evidence="3">The sequence shown here is derived from an EMBL/GenBank/DDBJ whole genome shotgun (WGS) entry which is preliminary data.</text>
</comment>
<organism evidence="3 4">
    <name type="scientific">Niastella populi</name>
    <dbReference type="NCBI Taxonomy" id="550983"/>
    <lineage>
        <taxon>Bacteria</taxon>
        <taxon>Pseudomonadati</taxon>
        <taxon>Bacteroidota</taxon>
        <taxon>Chitinophagia</taxon>
        <taxon>Chitinophagales</taxon>
        <taxon>Chitinophagaceae</taxon>
        <taxon>Niastella</taxon>
    </lineage>
</organism>
<dbReference type="GO" id="GO:0016154">
    <property type="term" value="F:pyrimidine-nucleoside phosphorylase activity"/>
    <property type="evidence" value="ECO:0007669"/>
    <property type="project" value="TreeGrafter"/>
</dbReference>
<dbReference type="EMBL" id="LWBP01000194">
    <property type="protein sequence ID" value="OQP57388.1"/>
    <property type="molecule type" value="Genomic_DNA"/>
</dbReference>
<sequence>MSSSNSSLNLKDAVSHNVYFDGKVQSLGIETEKGKATVGVMKKGSYVFNTSSPETMVIIAGIVSAKVSGGEWTMYKKDDSFEIAANSSFEVMCDVDVAYLCYYN</sequence>
<dbReference type="AlphaFoldDB" id="A0A1V9FGA4"/>
<accession>A0A1V9FGA4</accession>
<evidence type="ECO:0000256" key="1">
    <source>
        <dbReference type="ARBA" id="ARBA00022676"/>
    </source>
</evidence>
<dbReference type="PANTHER" id="PTHR36540:SF1">
    <property type="entry name" value="PYRIMIDINE_PURINE NUCLEOSIDE PHOSPHORYLASE"/>
    <property type="match status" value="1"/>
</dbReference>
<dbReference type="Gene3D" id="2.60.120.10">
    <property type="entry name" value="Jelly Rolls"/>
    <property type="match status" value="1"/>
</dbReference>
<dbReference type="PANTHER" id="PTHR36540">
    <property type="entry name" value="PYRIMIDINE/PURINE NUCLEOSIDE PHOSPHORYLASE"/>
    <property type="match status" value="1"/>
</dbReference>
<dbReference type="Pfam" id="PF06865">
    <property type="entry name" value="Ppnp"/>
    <property type="match status" value="1"/>
</dbReference>
<dbReference type="InterPro" id="IPR014710">
    <property type="entry name" value="RmlC-like_jellyroll"/>
</dbReference>
<dbReference type="STRING" id="550983.A4R26_24515"/>
<keyword evidence="2" id="KW-0808">Transferase</keyword>
<keyword evidence="4" id="KW-1185">Reference proteome</keyword>